<sequence length="224" mass="26291">MVKNNLLSPGQFAIDHFPRFGLTQYADKYSTQSSPLDILISGDVEDKIRLAEKDLDPLTRIEQTSDFHCVTTWTRQNLLWSGYRFKDFYQKIILPNVRPSNKANYVIFRSQDGFRSILPLSDLLADEVLLADRLDGEPLSAKHGAPLRLVTPAHYGYKSTKHLTTIEFWPDESKFHPPMYRFMSHPRARVEFEERGLWFPGWFLRYLYRPQIKSTIKLFEETMK</sequence>
<evidence type="ECO:0000259" key="1">
    <source>
        <dbReference type="Pfam" id="PF00174"/>
    </source>
</evidence>
<organism evidence="2">
    <name type="scientific">hydrothermal vent metagenome</name>
    <dbReference type="NCBI Taxonomy" id="652676"/>
    <lineage>
        <taxon>unclassified sequences</taxon>
        <taxon>metagenomes</taxon>
        <taxon>ecological metagenomes</taxon>
    </lineage>
</organism>
<dbReference type="EMBL" id="UOFW01000004">
    <property type="protein sequence ID" value="VAX01944.1"/>
    <property type="molecule type" value="Genomic_DNA"/>
</dbReference>
<dbReference type="InterPro" id="IPR000572">
    <property type="entry name" value="OxRdtase_Mopterin-bd_dom"/>
</dbReference>
<dbReference type="PANTHER" id="PTHR43032:SF4">
    <property type="entry name" value="OXIDOREDUCTASE MOLYBDOPTERIN-BINDING DOMAIN-CONTAINING PROTEIN"/>
    <property type="match status" value="1"/>
</dbReference>
<evidence type="ECO:0000313" key="2">
    <source>
        <dbReference type="EMBL" id="VAX01944.1"/>
    </source>
</evidence>
<dbReference type="SUPFAM" id="SSF56524">
    <property type="entry name" value="Oxidoreductase molybdopterin-binding domain"/>
    <property type="match status" value="1"/>
</dbReference>
<proteinExistence type="predicted"/>
<dbReference type="InterPro" id="IPR036374">
    <property type="entry name" value="OxRdtase_Mopterin-bd_sf"/>
</dbReference>
<name>A0A3B1APZ3_9ZZZZ</name>
<protein>
    <recommendedName>
        <fullName evidence="1">Oxidoreductase molybdopterin-binding domain-containing protein</fullName>
    </recommendedName>
</protein>
<dbReference type="Gene3D" id="3.90.420.10">
    <property type="entry name" value="Oxidoreductase, molybdopterin-binding domain"/>
    <property type="match status" value="1"/>
</dbReference>
<feature type="domain" description="Oxidoreductase molybdopterin-binding" evidence="1">
    <location>
        <begin position="38"/>
        <end position="174"/>
    </location>
</feature>
<gene>
    <name evidence="2" type="ORF">MNBD_ALPHA03-2104</name>
</gene>
<dbReference type="Pfam" id="PF00174">
    <property type="entry name" value="Oxidored_molyb"/>
    <property type="match status" value="1"/>
</dbReference>
<dbReference type="AlphaFoldDB" id="A0A3B1APZ3"/>
<accession>A0A3B1APZ3</accession>
<dbReference type="PANTHER" id="PTHR43032">
    <property type="entry name" value="PROTEIN-METHIONINE-SULFOXIDE REDUCTASE"/>
    <property type="match status" value="1"/>
</dbReference>
<reference evidence="2" key="1">
    <citation type="submission" date="2018-06" db="EMBL/GenBank/DDBJ databases">
        <authorList>
            <person name="Zhirakovskaya E."/>
        </authorList>
    </citation>
    <scope>NUCLEOTIDE SEQUENCE</scope>
</reference>